<dbReference type="CDD" id="cd00167">
    <property type="entry name" value="SANT"/>
    <property type="match status" value="2"/>
</dbReference>
<keyword evidence="5" id="KW-0804">Transcription</keyword>
<evidence type="ECO:0000256" key="6">
    <source>
        <dbReference type="ARBA" id="ARBA00023242"/>
    </source>
</evidence>
<reference evidence="9 10" key="1">
    <citation type="submission" date="2019-09" db="EMBL/GenBank/DDBJ databases">
        <title>A chromosome-level genome assembly of the Chinese tupelo Nyssa sinensis.</title>
        <authorList>
            <person name="Yang X."/>
            <person name="Kang M."/>
            <person name="Yang Y."/>
            <person name="Xiong H."/>
            <person name="Wang M."/>
            <person name="Zhang Z."/>
            <person name="Wang Z."/>
            <person name="Wu H."/>
            <person name="Ma T."/>
            <person name="Liu J."/>
            <person name="Xi Z."/>
        </authorList>
    </citation>
    <scope>NUCLEOTIDE SEQUENCE [LARGE SCALE GENOMIC DNA]</scope>
    <source>
        <strain evidence="9">J267</strain>
        <tissue evidence="9">Leaf</tissue>
    </source>
</reference>
<comment type="subcellular location">
    <subcellularLocation>
        <location evidence="1">Nucleus</location>
    </subcellularLocation>
</comment>
<dbReference type="OrthoDB" id="2143914at2759"/>
<organism evidence="9 10">
    <name type="scientific">Nyssa sinensis</name>
    <dbReference type="NCBI Taxonomy" id="561372"/>
    <lineage>
        <taxon>Eukaryota</taxon>
        <taxon>Viridiplantae</taxon>
        <taxon>Streptophyta</taxon>
        <taxon>Embryophyta</taxon>
        <taxon>Tracheophyta</taxon>
        <taxon>Spermatophyta</taxon>
        <taxon>Magnoliopsida</taxon>
        <taxon>eudicotyledons</taxon>
        <taxon>Gunneridae</taxon>
        <taxon>Pentapetalae</taxon>
        <taxon>asterids</taxon>
        <taxon>Cornales</taxon>
        <taxon>Nyssaceae</taxon>
        <taxon>Nyssa</taxon>
    </lineage>
</organism>
<dbReference type="InterPro" id="IPR001005">
    <property type="entry name" value="SANT/Myb"/>
</dbReference>
<keyword evidence="4" id="KW-0238">DNA-binding</keyword>
<dbReference type="InterPro" id="IPR053106">
    <property type="entry name" value="Plant_Male-Germline_Reg_TFs"/>
</dbReference>
<dbReference type="GO" id="GO:0005634">
    <property type="term" value="C:nucleus"/>
    <property type="evidence" value="ECO:0007669"/>
    <property type="project" value="UniProtKB-SubCell"/>
</dbReference>
<dbReference type="FunFam" id="1.10.10.60:FF:000351">
    <property type="entry name" value="Transcription factor GAMYB"/>
    <property type="match status" value="1"/>
</dbReference>
<name>A0A5J4ZVY2_9ASTE</name>
<keyword evidence="10" id="KW-1185">Reference proteome</keyword>
<evidence type="ECO:0000256" key="5">
    <source>
        <dbReference type="ARBA" id="ARBA00023163"/>
    </source>
</evidence>
<dbReference type="PANTHER" id="PTHR47996">
    <property type="entry name" value="TRANSCRIPTION FACTOR DUO1"/>
    <property type="match status" value="1"/>
</dbReference>
<sequence length="198" mass="22699">MERRRAKEVLIKKGPWTAEEDEILINFVKKYGPRDWSSIRSKGLLPRTGKSCRLRWVNKLRPNLKIGCKFSAEEERVVIDLQARFGNKWAAIASYLPGRTDNNVKNFWSTRQKRLARLLKSSSQPSKLQKNKGKAMAVDEMPTLQADEFNSTEVKEESSSFSSSFIGNPEMIKTVPLPDLMDQNMVNTNTSLNVTRDY</sequence>
<feature type="domain" description="HTH myb-type" evidence="8">
    <location>
        <begin position="11"/>
        <end position="64"/>
    </location>
</feature>
<feature type="domain" description="Myb-like" evidence="7">
    <location>
        <begin position="12"/>
        <end position="60"/>
    </location>
</feature>
<dbReference type="SMART" id="SM00717">
    <property type="entry name" value="SANT"/>
    <property type="match status" value="2"/>
</dbReference>
<dbReference type="SUPFAM" id="SSF46689">
    <property type="entry name" value="Homeodomain-like"/>
    <property type="match status" value="1"/>
</dbReference>
<evidence type="ECO:0000313" key="9">
    <source>
        <dbReference type="EMBL" id="KAA8522199.1"/>
    </source>
</evidence>
<feature type="domain" description="Myb-like" evidence="7">
    <location>
        <begin position="69"/>
        <end position="112"/>
    </location>
</feature>
<dbReference type="PROSITE" id="PS51294">
    <property type="entry name" value="HTH_MYB"/>
    <property type="match status" value="2"/>
</dbReference>
<protein>
    <submittedName>
        <fullName evidence="9">Uncharacterized protein</fullName>
    </submittedName>
</protein>
<keyword evidence="3" id="KW-0805">Transcription regulation</keyword>
<evidence type="ECO:0000256" key="2">
    <source>
        <dbReference type="ARBA" id="ARBA00022737"/>
    </source>
</evidence>
<dbReference type="GO" id="GO:0003677">
    <property type="term" value="F:DNA binding"/>
    <property type="evidence" value="ECO:0007669"/>
    <property type="project" value="UniProtKB-KW"/>
</dbReference>
<dbReference type="AlphaFoldDB" id="A0A5J4ZVY2"/>
<evidence type="ECO:0000256" key="3">
    <source>
        <dbReference type="ARBA" id="ARBA00023015"/>
    </source>
</evidence>
<dbReference type="Gene3D" id="1.10.10.60">
    <property type="entry name" value="Homeodomain-like"/>
    <property type="match status" value="2"/>
</dbReference>
<feature type="domain" description="HTH myb-type" evidence="8">
    <location>
        <begin position="65"/>
        <end position="116"/>
    </location>
</feature>
<dbReference type="InterPro" id="IPR017930">
    <property type="entry name" value="Myb_dom"/>
</dbReference>
<dbReference type="PANTHER" id="PTHR47996:SF3">
    <property type="entry name" value="TRANSCRIPTION FACTOR DUO1"/>
    <property type="match status" value="1"/>
</dbReference>
<dbReference type="PROSITE" id="PS50090">
    <property type="entry name" value="MYB_LIKE"/>
    <property type="match status" value="2"/>
</dbReference>
<evidence type="ECO:0000313" key="10">
    <source>
        <dbReference type="Proteomes" id="UP000325577"/>
    </source>
</evidence>
<dbReference type="Pfam" id="PF00249">
    <property type="entry name" value="Myb_DNA-binding"/>
    <property type="match status" value="2"/>
</dbReference>
<accession>A0A5J4ZVY2</accession>
<evidence type="ECO:0000256" key="4">
    <source>
        <dbReference type="ARBA" id="ARBA00023125"/>
    </source>
</evidence>
<gene>
    <name evidence="9" type="ORF">F0562_012872</name>
</gene>
<keyword evidence="6" id="KW-0539">Nucleus</keyword>
<keyword evidence="2" id="KW-0677">Repeat</keyword>
<evidence type="ECO:0000256" key="1">
    <source>
        <dbReference type="ARBA" id="ARBA00004123"/>
    </source>
</evidence>
<proteinExistence type="predicted"/>
<dbReference type="EMBL" id="CM018048">
    <property type="protein sequence ID" value="KAA8522199.1"/>
    <property type="molecule type" value="Genomic_DNA"/>
</dbReference>
<evidence type="ECO:0000259" key="8">
    <source>
        <dbReference type="PROSITE" id="PS51294"/>
    </source>
</evidence>
<dbReference type="FunFam" id="1.10.10.60:FF:000060">
    <property type="entry name" value="MYB transcription factor"/>
    <property type="match status" value="1"/>
</dbReference>
<dbReference type="InterPro" id="IPR009057">
    <property type="entry name" value="Homeodomain-like_sf"/>
</dbReference>
<dbReference type="Proteomes" id="UP000325577">
    <property type="component" value="Linkage Group LG5"/>
</dbReference>
<evidence type="ECO:0000259" key="7">
    <source>
        <dbReference type="PROSITE" id="PS50090"/>
    </source>
</evidence>